<dbReference type="Proteomes" id="UP000295096">
    <property type="component" value="Unassembled WGS sequence"/>
</dbReference>
<evidence type="ECO:0000313" key="1">
    <source>
        <dbReference type="EMBL" id="TDH60147.1"/>
    </source>
</evidence>
<sequence length="86" mass="8804">MSRPALQGMARDLGPRGITVSVAQPRPIDTNTDLADGPLDDLVHAAMAFKRHGRPVDVAGMVAGLAGPKAGFVTGAMHRIDGGFGA</sequence>
<dbReference type="EMBL" id="SMSJ01000044">
    <property type="protein sequence ID" value="TDH60147.1"/>
    <property type="molecule type" value="Genomic_DNA"/>
</dbReference>
<dbReference type="Pfam" id="PF13561">
    <property type="entry name" value="adh_short_C2"/>
    <property type="match status" value="1"/>
</dbReference>
<gene>
    <name evidence="1" type="ORF">E2C06_23735</name>
</gene>
<comment type="caution">
    <text evidence="1">The sequence shown here is derived from an EMBL/GenBank/DDBJ whole genome shotgun (WGS) entry which is preliminary data.</text>
</comment>
<protein>
    <submittedName>
        <fullName evidence="1">SDR family oxidoreductase</fullName>
    </submittedName>
</protein>
<keyword evidence="2" id="KW-1185">Reference proteome</keyword>
<dbReference type="SUPFAM" id="SSF51735">
    <property type="entry name" value="NAD(P)-binding Rossmann-fold domains"/>
    <property type="match status" value="1"/>
</dbReference>
<proteinExistence type="predicted"/>
<evidence type="ECO:0000313" key="2">
    <source>
        <dbReference type="Proteomes" id="UP000295096"/>
    </source>
</evidence>
<reference evidence="1 2" key="1">
    <citation type="journal article" date="2016" name="J. Microbiol.">
        <title>Dankookia rubra gen. nov., sp. nov., an alphaproteobacterium isolated from sediment of a shallow stream.</title>
        <authorList>
            <person name="Kim W.H."/>
            <person name="Kim D.H."/>
            <person name="Kang K."/>
            <person name="Ahn T.Y."/>
        </authorList>
    </citation>
    <scope>NUCLEOTIDE SEQUENCE [LARGE SCALE GENOMIC DNA]</scope>
    <source>
        <strain evidence="1 2">JCM30602</strain>
    </source>
</reference>
<dbReference type="InterPro" id="IPR002347">
    <property type="entry name" value="SDR_fam"/>
</dbReference>
<dbReference type="Gene3D" id="3.40.50.720">
    <property type="entry name" value="NAD(P)-binding Rossmann-like Domain"/>
    <property type="match status" value="1"/>
</dbReference>
<organism evidence="1 2">
    <name type="scientific">Dankookia rubra</name>
    <dbReference type="NCBI Taxonomy" id="1442381"/>
    <lineage>
        <taxon>Bacteria</taxon>
        <taxon>Pseudomonadati</taxon>
        <taxon>Pseudomonadota</taxon>
        <taxon>Alphaproteobacteria</taxon>
        <taxon>Acetobacterales</taxon>
        <taxon>Roseomonadaceae</taxon>
        <taxon>Dankookia</taxon>
    </lineage>
</organism>
<dbReference type="OrthoDB" id="154414at2"/>
<dbReference type="InterPro" id="IPR036291">
    <property type="entry name" value="NAD(P)-bd_dom_sf"/>
</dbReference>
<accession>A0A4R5QCS9</accession>
<dbReference type="AlphaFoldDB" id="A0A4R5QCS9"/>
<dbReference type="RefSeq" id="WP_133291076.1">
    <property type="nucleotide sequence ID" value="NZ_SMSJ01000044.1"/>
</dbReference>
<name>A0A4R5QCS9_9PROT</name>